<feature type="transmembrane region" description="Helical" evidence="1">
    <location>
        <begin position="12"/>
        <end position="33"/>
    </location>
</feature>
<proteinExistence type="predicted"/>
<keyword evidence="3" id="KW-1185">Reference proteome</keyword>
<keyword evidence="1" id="KW-0472">Membrane</keyword>
<dbReference type="EnsemblPlants" id="Solyc11g065550.1.1">
    <property type="protein sequence ID" value="Solyc11g065550.1.1.1"/>
    <property type="gene ID" value="Solyc11g065550.1"/>
</dbReference>
<keyword evidence="1" id="KW-1133">Transmembrane helix</keyword>
<dbReference type="Proteomes" id="UP000004994">
    <property type="component" value="Chromosome 11"/>
</dbReference>
<dbReference type="PaxDb" id="4081-Solyc11g065550.1.1"/>
<dbReference type="AlphaFoldDB" id="A0A3Q7JNK7"/>
<reference evidence="2" key="1">
    <citation type="journal article" date="2012" name="Nature">
        <title>The tomato genome sequence provides insights into fleshy fruit evolution.</title>
        <authorList>
            <consortium name="Tomato Genome Consortium"/>
        </authorList>
    </citation>
    <scope>NUCLEOTIDE SEQUENCE [LARGE SCALE GENOMIC DNA]</scope>
    <source>
        <strain evidence="2">cv. Heinz 1706</strain>
    </source>
</reference>
<keyword evidence="1" id="KW-0812">Transmembrane</keyword>
<evidence type="ECO:0000313" key="2">
    <source>
        <dbReference type="EnsemblPlants" id="Solyc11g065550.1.1.1"/>
    </source>
</evidence>
<dbReference type="Gramene" id="Solyc11g065550.1.1">
    <property type="protein sequence ID" value="Solyc11g065550.1.1.1"/>
    <property type="gene ID" value="Solyc11g065550.1"/>
</dbReference>
<reference evidence="2" key="2">
    <citation type="submission" date="2019-01" db="UniProtKB">
        <authorList>
            <consortium name="EnsemblPlants"/>
        </authorList>
    </citation>
    <scope>IDENTIFICATION</scope>
    <source>
        <strain evidence="2">cv. Heinz 1706</strain>
    </source>
</reference>
<sequence length="55" mass="6428">MFPSLLYKQTHLSFFFSSMLTLTLLNAYSLTLYRPLPSKLYYTLLKDSTFAHSSK</sequence>
<dbReference type="InParanoid" id="A0A3Q7JNK7"/>
<organism evidence="2">
    <name type="scientific">Solanum lycopersicum</name>
    <name type="common">Tomato</name>
    <name type="synonym">Lycopersicon esculentum</name>
    <dbReference type="NCBI Taxonomy" id="4081"/>
    <lineage>
        <taxon>Eukaryota</taxon>
        <taxon>Viridiplantae</taxon>
        <taxon>Streptophyta</taxon>
        <taxon>Embryophyta</taxon>
        <taxon>Tracheophyta</taxon>
        <taxon>Spermatophyta</taxon>
        <taxon>Magnoliopsida</taxon>
        <taxon>eudicotyledons</taxon>
        <taxon>Gunneridae</taxon>
        <taxon>Pentapetalae</taxon>
        <taxon>asterids</taxon>
        <taxon>lamiids</taxon>
        <taxon>Solanales</taxon>
        <taxon>Solanaceae</taxon>
        <taxon>Solanoideae</taxon>
        <taxon>Solaneae</taxon>
        <taxon>Solanum</taxon>
        <taxon>Solanum subgen. Lycopersicon</taxon>
    </lineage>
</organism>
<evidence type="ECO:0000256" key="1">
    <source>
        <dbReference type="SAM" id="Phobius"/>
    </source>
</evidence>
<name>A0A3Q7JNK7_SOLLC</name>
<evidence type="ECO:0000313" key="3">
    <source>
        <dbReference type="Proteomes" id="UP000004994"/>
    </source>
</evidence>
<protein>
    <submittedName>
        <fullName evidence="2">Uncharacterized protein</fullName>
    </submittedName>
</protein>
<accession>A0A3Q7JNK7</accession>